<dbReference type="Proteomes" id="UP000000702">
    <property type="component" value="Unassembled WGS sequence"/>
</dbReference>
<organism evidence="4 5">
    <name type="scientific">Trypanosoma congolense (strain IL3000)</name>
    <dbReference type="NCBI Taxonomy" id="1068625"/>
    <lineage>
        <taxon>Eukaryota</taxon>
        <taxon>Discoba</taxon>
        <taxon>Euglenozoa</taxon>
        <taxon>Kinetoplastea</taxon>
        <taxon>Metakinetoplastina</taxon>
        <taxon>Trypanosomatida</taxon>
        <taxon>Trypanosomatidae</taxon>
        <taxon>Trypanosoma</taxon>
        <taxon>Nannomonas</taxon>
    </lineage>
</organism>
<evidence type="ECO:0000313" key="4">
    <source>
        <dbReference type="EMBL" id="CCD14912.1"/>
    </source>
</evidence>
<dbReference type="OMA" id="NETITHY"/>
<reference evidence="5" key="1">
    <citation type="submission" date="2011-07" db="EMBL/GenBank/DDBJ databases">
        <title>Divergent evolution of antigenic variation in African trypanosomes.</title>
        <authorList>
            <person name="Jackson A.P."/>
            <person name="Berry A."/>
            <person name="Allison H.C."/>
            <person name="Burton P."/>
            <person name="Anderson J."/>
            <person name="Aslett M."/>
            <person name="Brown R."/>
            <person name="Corton N."/>
            <person name="Harris D."/>
            <person name="Hauser H."/>
            <person name="Gamble J."/>
            <person name="Gilderthorp R."/>
            <person name="McQuillan J."/>
            <person name="Quail M.A."/>
            <person name="Sanders M."/>
            <person name="Van Tonder A."/>
            <person name="Ginger M.L."/>
            <person name="Donelson J.E."/>
            <person name="Field M.C."/>
            <person name="Barry J.D."/>
            <person name="Berriman M."/>
            <person name="Hertz-Fowler C."/>
        </authorList>
    </citation>
    <scope>NUCLEOTIDE SEQUENCE [LARGE SCALE GENOMIC DNA]</scope>
    <source>
        <strain evidence="5">IL3000</strain>
    </source>
</reference>
<evidence type="ECO:0000256" key="2">
    <source>
        <dbReference type="SAM" id="Phobius"/>
    </source>
</evidence>
<evidence type="ECO:0000313" key="5">
    <source>
        <dbReference type="Proteomes" id="UP000000702"/>
    </source>
</evidence>
<dbReference type="EMBL" id="CAEQ01001698">
    <property type="protein sequence ID" value="CCD14912.1"/>
    <property type="molecule type" value="Genomic_DNA"/>
</dbReference>
<feature type="transmembrane region" description="Helical" evidence="2">
    <location>
        <begin position="219"/>
        <end position="239"/>
    </location>
</feature>
<feature type="transmembrane region" description="Helical" evidence="2">
    <location>
        <begin position="251"/>
        <end position="276"/>
    </location>
</feature>
<feature type="non-terminal residue" evidence="4">
    <location>
        <position position="462"/>
    </location>
</feature>
<feature type="region of interest" description="Disordered" evidence="1">
    <location>
        <begin position="355"/>
        <end position="422"/>
    </location>
</feature>
<keyword evidence="2" id="KW-0472">Membrane</keyword>
<dbReference type="AlphaFoldDB" id="F9WCB9"/>
<keyword evidence="2" id="KW-1133">Transmembrane helix</keyword>
<feature type="chain" id="PRO_5003390145" evidence="3">
    <location>
        <begin position="26"/>
        <end position="462"/>
    </location>
</feature>
<sequence>MPGALRRVLLAVSFVALLGAVPATAFGQGTFECDTVWDGPNADNNLEECVLNVSRMLSQWTLFIIPFLNALILAVLVVGFPITLILSICCNCCHCCGPNCCKPETAKSQDRARCCLWLYIFYALIWSVMMFFLIIYGSQAIMKGAPQLVDDTISGPLVYFNHTVEAVMDYTYDWSSGERKEPAEFSIDLSEFTLLQEKILDIAELVRTSVFSQFDKAVIASYVIGSLGFVMVLLILPFAKFRCCIPGFPMSISVVYWVFGVVFGALGLLVSILAYFSTLTCGEVAQHFDRDPGVIQWYGVPVCKQSFDFHKLNTDIMDAEEHLSQGVCGTLLPFCDNGKPLLFKGNPFRLPVGPNGVAGLPNSQSSPPFRSHTEPFVSPGSQLPGSRSPARVASSRSTVKSSQISHSTTMSGGGTAGSPASVKLGDIPDVGKLPDLPNTPILNCGGEITEPSQCRTFDAMTV</sequence>
<name>F9WCB9_TRYCI</name>
<gene>
    <name evidence="4" type="ORF">TCIL3000_0_05730</name>
</gene>
<keyword evidence="2" id="KW-0812">Transmembrane</keyword>
<dbReference type="PANTHER" id="PTHR39669:SF2">
    <property type="entry name" value="MEMBRANE-ASSOCIATED PROTEIN"/>
    <property type="match status" value="1"/>
</dbReference>
<proteinExistence type="predicted"/>
<comment type="caution">
    <text evidence="4">The sequence shown here is derived from an EMBL/GenBank/DDBJ whole genome shotgun (WGS) entry which is preliminary data.</text>
</comment>
<protein>
    <submittedName>
        <fullName evidence="4">WGS project CAEQ00000000 data, annotated contig 221</fullName>
    </submittedName>
</protein>
<evidence type="ECO:0000256" key="3">
    <source>
        <dbReference type="SAM" id="SignalP"/>
    </source>
</evidence>
<feature type="compositionally biased region" description="Low complexity" evidence="1">
    <location>
        <begin position="386"/>
        <end position="397"/>
    </location>
</feature>
<keyword evidence="3" id="KW-0732">Signal</keyword>
<dbReference type="VEuPathDB" id="TriTrypDB:TcIL3000_0_05730"/>
<feature type="transmembrane region" description="Helical" evidence="2">
    <location>
        <begin position="116"/>
        <end position="136"/>
    </location>
</feature>
<reference evidence="4 5" key="2">
    <citation type="journal article" date="2012" name="Proc. Natl. Acad. Sci. U.S.A.">
        <title>Antigenic diversity is generated by distinct evolutionary mechanisms in African trypanosome species.</title>
        <authorList>
            <person name="Jackson A.P."/>
            <person name="Berry A."/>
            <person name="Aslett M."/>
            <person name="Allison H.C."/>
            <person name="Burton P."/>
            <person name="Vavrova-Anderson J."/>
            <person name="Brown R."/>
            <person name="Browne H."/>
            <person name="Corton N."/>
            <person name="Hauser H."/>
            <person name="Gamble J."/>
            <person name="Gilderthorp R."/>
            <person name="Marcello L."/>
            <person name="McQuillan J."/>
            <person name="Otto T.D."/>
            <person name="Quail M.A."/>
            <person name="Sanders M.J."/>
            <person name="van Tonder A."/>
            <person name="Ginger M.L."/>
            <person name="Field M.C."/>
            <person name="Barry J.D."/>
            <person name="Hertz-Fowler C."/>
            <person name="Berriman M."/>
        </authorList>
    </citation>
    <scope>NUCLEOTIDE SEQUENCE [LARGE SCALE GENOMIC DNA]</scope>
    <source>
        <strain evidence="4 5">IL3000</strain>
    </source>
</reference>
<evidence type="ECO:0000256" key="1">
    <source>
        <dbReference type="SAM" id="MobiDB-lite"/>
    </source>
</evidence>
<dbReference type="PANTHER" id="PTHR39669">
    <property type="entry name" value="MEMBRANE-ASSOCIATED PROTEIN"/>
    <property type="match status" value="1"/>
</dbReference>
<feature type="signal peptide" evidence="3">
    <location>
        <begin position="1"/>
        <end position="25"/>
    </location>
</feature>
<feature type="transmembrane region" description="Helical" evidence="2">
    <location>
        <begin position="60"/>
        <end position="80"/>
    </location>
</feature>
<keyword evidence="5" id="KW-1185">Reference proteome</keyword>
<accession>F9WCB9</accession>